<evidence type="ECO:0000313" key="1">
    <source>
        <dbReference type="EMBL" id="JAD63402.1"/>
    </source>
</evidence>
<accession>A0A0A9BVV2</accession>
<name>A0A0A9BVV2_ARUDO</name>
<reference evidence="1" key="2">
    <citation type="journal article" date="2015" name="Data Brief">
        <title>Shoot transcriptome of the giant reed, Arundo donax.</title>
        <authorList>
            <person name="Barrero R.A."/>
            <person name="Guerrero F.D."/>
            <person name="Moolhuijzen P."/>
            <person name="Goolsby J.A."/>
            <person name="Tidwell J."/>
            <person name="Bellgard S.E."/>
            <person name="Bellgard M.I."/>
        </authorList>
    </citation>
    <scope>NUCLEOTIDE SEQUENCE</scope>
    <source>
        <tissue evidence="1">Shoot tissue taken approximately 20 cm above the soil surface</tissue>
    </source>
</reference>
<dbReference type="EMBL" id="GBRH01234493">
    <property type="protein sequence ID" value="JAD63402.1"/>
    <property type="molecule type" value="Transcribed_RNA"/>
</dbReference>
<proteinExistence type="predicted"/>
<organism evidence="1">
    <name type="scientific">Arundo donax</name>
    <name type="common">Giant reed</name>
    <name type="synonym">Donax arundinaceus</name>
    <dbReference type="NCBI Taxonomy" id="35708"/>
    <lineage>
        <taxon>Eukaryota</taxon>
        <taxon>Viridiplantae</taxon>
        <taxon>Streptophyta</taxon>
        <taxon>Embryophyta</taxon>
        <taxon>Tracheophyta</taxon>
        <taxon>Spermatophyta</taxon>
        <taxon>Magnoliopsida</taxon>
        <taxon>Liliopsida</taxon>
        <taxon>Poales</taxon>
        <taxon>Poaceae</taxon>
        <taxon>PACMAD clade</taxon>
        <taxon>Arundinoideae</taxon>
        <taxon>Arundineae</taxon>
        <taxon>Arundo</taxon>
    </lineage>
</organism>
<protein>
    <submittedName>
        <fullName evidence="1">Uncharacterized protein</fullName>
    </submittedName>
</protein>
<dbReference type="AlphaFoldDB" id="A0A0A9BVV2"/>
<sequence length="38" mass="4263">MLVYQGRDLQVIVCGRLSICQVVVIMILNQSAASLEIW</sequence>
<reference evidence="1" key="1">
    <citation type="submission" date="2014-09" db="EMBL/GenBank/DDBJ databases">
        <authorList>
            <person name="Magalhaes I.L.F."/>
            <person name="Oliveira U."/>
            <person name="Santos F.R."/>
            <person name="Vidigal T.H.D.A."/>
            <person name="Brescovit A.D."/>
            <person name="Santos A.J."/>
        </authorList>
    </citation>
    <scope>NUCLEOTIDE SEQUENCE</scope>
    <source>
        <tissue evidence="1">Shoot tissue taken approximately 20 cm above the soil surface</tissue>
    </source>
</reference>